<organism evidence="1 2">
    <name type="scientific">Candidatus Falkowbacteria bacterium CG1_02_37_44</name>
    <dbReference type="NCBI Taxonomy" id="1805146"/>
    <lineage>
        <taxon>Bacteria</taxon>
        <taxon>Candidatus Falkowiibacteriota</taxon>
    </lineage>
</organism>
<accession>A0A1J4TE58</accession>
<evidence type="ECO:0000313" key="2">
    <source>
        <dbReference type="Proteomes" id="UP000183192"/>
    </source>
</evidence>
<dbReference type="Pfam" id="PF13489">
    <property type="entry name" value="Methyltransf_23"/>
    <property type="match status" value="1"/>
</dbReference>
<evidence type="ECO:0008006" key="3">
    <source>
        <dbReference type="Google" id="ProtNLM"/>
    </source>
</evidence>
<dbReference type="Gene3D" id="3.40.50.150">
    <property type="entry name" value="Vaccinia Virus protein VP39"/>
    <property type="match status" value="1"/>
</dbReference>
<protein>
    <recommendedName>
        <fullName evidence="3">Methyltransferase type 11 domain-containing protein</fullName>
    </recommendedName>
</protein>
<name>A0A1J4TE58_9BACT</name>
<dbReference type="STRING" id="1805146.AUJ27_00030"/>
<sequence length="212" mass="23834">MNTNSAQNMHLIRNARRLGSIGLYGRERAEIFSKWLGKGKKILELGCRDGSLTKLFAEGNKITGVDIDKNALELFEKNLGGKAVYLDLNSEWPFGENEFDAVVASEVLEHLYKPEETVKKVLLSLKPGGLFIGTVPNAFSLANRFRLFMAQPNKTALADPTHVHQFSYKELKSIMEKYFKEAEIFGIGRLAPTLGKIMPGMFSFLLVFRCKK</sequence>
<evidence type="ECO:0000313" key="1">
    <source>
        <dbReference type="EMBL" id="OIO08790.1"/>
    </source>
</evidence>
<dbReference type="PANTHER" id="PTHR43861">
    <property type="entry name" value="TRANS-ACONITATE 2-METHYLTRANSFERASE-RELATED"/>
    <property type="match status" value="1"/>
</dbReference>
<reference evidence="1 2" key="1">
    <citation type="journal article" date="2016" name="Environ. Microbiol.">
        <title>Genomic resolution of a cold subsurface aquifer community provides metabolic insights for novel microbes adapted to high CO concentrations.</title>
        <authorList>
            <person name="Probst A.J."/>
            <person name="Castelle C.J."/>
            <person name="Singh A."/>
            <person name="Brown C.T."/>
            <person name="Anantharaman K."/>
            <person name="Sharon I."/>
            <person name="Hug L.A."/>
            <person name="Burstein D."/>
            <person name="Emerson J.B."/>
            <person name="Thomas B.C."/>
            <person name="Banfield J.F."/>
        </authorList>
    </citation>
    <scope>NUCLEOTIDE SEQUENCE [LARGE SCALE GENOMIC DNA]</scope>
    <source>
        <strain evidence="1">CG1_02_37_44</strain>
    </source>
</reference>
<dbReference type="InterPro" id="IPR029063">
    <property type="entry name" value="SAM-dependent_MTases_sf"/>
</dbReference>
<dbReference type="AlphaFoldDB" id="A0A1J4TE58"/>
<dbReference type="Proteomes" id="UP000183192">
    <property type="component" value="Unassembled WGS sequence"/>
</dbReference>
<dbReference type="CDD" id="cd02440">
    <property type="entry name" value="AdoMet_MTases"/>
    <property type="match status" value="1"/>
</dbReference>
<comment type="caution">
    <text evidence="1">The sequence shown here is derived from an EMBL/GenBank/DDBJ whole genome shotgun (WGS) entry which is preliminary data.</text>
</comment>
<dbReference type="SUPFAM" id="SSF53335">
    <property type="entry name" value="S-adenosyl-L-methionine-dependent methyltransferases"/>
    <property type="match status" value="1"/>
</dbReference>
<gene>
    <name evidence="1" type="ORF">AUJ27_00030</name>
</gene>
<proteinExistence type="predicted"/>
<dbReference type="EMBL" id="MNUU01000001">
    <property type="protein sequence ID" value="OIO08790.1"/>
    <property type="molecule type" value="Genomic_DNA"/>
</dbReference>